<keyword evidence="1" id="KW-0472">Membrane</keyword>
<accession>A0ABD5E516</accession>
<reference evidence="3" key="1">
    <citation type="submission" date="2023-07" db="EMBL/GenBank/DDBJ databases">
        <title>30 novel species of actinomycetes from the DSMZ collection.</title>
        <authorList>
            <person name="Nouioui I."/>
        </authorList>
    </citation>
    <scope>NUCLEOTIDE SEQUENCE [LARGE SCALE GENOMIC DNA]</scope>
    <source>
        <strain evidence="3">DSM 41982</strain>
    </source>
</reference>
<feature type="transmembrane region" description="Helical" evidence="1">
    <location>
        <begin position="125"/>
        <end position="143"/>
    </location>
</feature>
<dbReference type="Proteomes" id="UP001183607">
    <property type="component" value="Unassembled WGS sequence"/>
</dbReference>
<sequence>MSGALEILLVVAAVLLIAFRLFRAQRIDSGRRWWLLPVVLAVVALREPGLLDDAHPSASVALLLLNVLAGLLTGAAWAWTSRVWREEDGSLWSAGSKAAGAVWCGGILVRLALYGVGSSLGMTRHTPVLLLGLAATFLARGLLLNRRAALLGPTYGEVSGALDPARRNARAARPKDRV</sequence>
<gene>
    <name evidence="2" type="ORF">RM574_11480</name>
</gene>
<keyword evidence="1" id="KW-1133">Transmembrane helix</keyword>
<feature type="transmembrane region" description="Helical" evidence="1">
    <location>
        <begin position="6"/>
        <end position="22"/>
    </location>
</feature>
<dbReference type="RefSeq" id="WP_093854821.1">
    <property type="nucleotide sequence ID" value="NZ_JAVRER010000013.1"/>
</dbReference>
<feature type="transmembrane region" description="Helical" evidence="1">
    <location>
        <begin position="91"/>
        <end position="113"/>
    </location>
</feature>
<dbReference type="AlphaFoldDB" id="A0ABD5E516"/>
<protein>
    <submittedName>
        <fullName evidence="2">DUF1453 family protein</fullName>
    </submittedName>
</protein>
<keyword evidence="1" id="KW-0812">Transmembrane</keyword>
<evidence type="ECO:0000256" key="1">
    <source>
        <dbReference type="SAM" id="Phobius"/>
    </source>
</evidence>
<proteinExistence type="predicted"/>
<organism evidence="2 3">
    <name type="scientific">Streptomyces evansiae</name>
    <dbReference type="NCBI Taxonomy" id="3075535"/>
    <lineage>
        <taxon>Bacteria</taxon>
        <taxon>Bacillati</taxon>
        <taxon>Actinomycetota</taxon>
        <taxon>Actinomycetes</taxon>
        <taxon>Kitasatosporales</taxon>
        <taxon>Streptomycetaceae</taxon>
        <taxon>Streptomyces</taxon>
    </lineage>
</organism>
<evidence type="ECO:0000313" key="2">
    <source>
        <dbReference type="EMBL" id="MDT0416111.1"/>
    </source>
</evidence>
<feature type="transmembrane region" description="Helical" evidence="1">
    <location>
        <begin position="57"/>
        <end position="79"/>
    </location>
</feature>
<name>A0ABD5E516_9ACTN</name>
<comment type="caution">
    <text evidence="2">The sequence shown here is derived from an EMBL/GenBank/DDBJ whole genome shotgun (WGS) entry which is preliminary data.</text>
</comment>
<dbReference type="EMBL" id="JAVRER010000013">
    <property type="protein sequence ID" value="MDT0416111.1"/>
    <property type="molecule type" value="Genomic_DNA"/>
</dbReference>
<evidence type="ECO:0000313" key="3">
    <source>
        <dbReference type="Proteomes" id="UP001183607"/>
    </source>
</evidence>
<feature type="transmembrane region" description="Helical" evidence="1">
    <location>
        <begin position="34"/>
        <end position="51"/>
    </location>
</feature>